<evidence type="ECO:0000313" key="2">
    <source>
        <dbReference type="EMBL" id="KRK11762.1"/>
    </source>
</evidence>
<keyword evidence="1" id="KW-0812">Transmembrane</keyword>
<accession>A0A0R1EXJ8</accession>
<dbReference type="InterPro" id="IPR036259">
    <property type="entry name" value="MFS_trans_sf"/>
</dbReference>
<comment type="caution">
    <text evidence="2">The sequence shown here is derived from an EMBL/GenBank/DDBJ whole genome shotgun (WGS) entry which is preliminary data.</text>
</comment>
<sequence length="128" mass="14195">MVTKQRREGIFAGIMTFARKTTSALAPFLTGIVLSAFGFNESAKSQSAGALNGLILWMLLGTALMLLLAFVTSYFFKLDRESHKVLRDEIDRLKAGGKMSDVDPKVKAQVENLTGFKYDHLWGHNNIV</sequence>
<dbReference type="RefSeq" id="WP_268766193.1">
    <property type="nucleotide sequence ID" value="NZ_AZCT01000014.1"/>
</dbReference>
<dbReference type="AlphaFoldDB" id="A0A0R1EXJ8"/>
<proteinExistence type="predicted"/>
<evidence type="ECO:0000256" key="1">
    <source>
        <dbReference type="SAM" id="Phobius"/>
    </source>
</evidence>
<dbReference type="PATRIC" id="fig|1423816.3.peg.940"/>
<feature type="transmembrane region" description="Helical" evidence="1">
    <location>
        <begin position="54"/>
        <end position="76"/>
    </location>
</feature>
<protein>
    <submittedName>
        <fullName evidence="2">Na galactoside symporter family permease</fullName>
    </submittedName>
</protein>
<keyword evidence="1" id="KW-0472">Membrane</keyword>
<dbReference type="SUPFAM" id="SSF103473">
    <property type="entry name" value="MFS general substrate transporter"/>
    <property type="match status" value="1"/>
</dbReference>
<gene>
    <name evidence="2" type="ORF">FD51_GL000910</name>
</gene>
<keyword evidence="1" id="KW-1133">Transmembrane helix</keyword>
<name>A0A0R1EXJ8_LACZE</name>
<dbReference type="Proteomes" id="UP000051984">
    <property type="component" value="Unassembled WGS sequence"/>
</dbReference>
<evidence type="ECO:0000313" key="3">
    <source>
        <dbReference type="Proteomes" id="UP000051984"/>
    </source>
</evidence>
<feature type="transmembrane region" description="Helical" evidence="1">
    <location>
        <begin position="21"/>
        <end position="39"/>
    </location>
</feature>
<dbReference type="Pfam" id="PF13347">
    <property type="entry name" value="MFS_2"/>
    <property type="match status" value="1"/>
</dbReference>
<dbReference type="eggNOG" id="COG2211">
    <property type="taxonomic scope" value="Bacteria"/>
</dbReference>
<reference evidence="2 3" key="1">
    <citation type="journal article" date="2015" name="Genome Announc.">
        <title>Expanding the biotechnology potential of lactobacilli through comparative genomics of 213 strains and associated genera.</title>
        <authorList>
            <person name="Sun Z."/>
            <person name="Harris H.M."/>
            <person name="McCann A."/>
            <person name="Guo C."/>
            <person name="Argimon S."/>
            <person name="Zhang W."/>
            <person name="Yang X."/>
            <person name="Jeffery I.B."/>
            <person name="Cooney J.C."/>
            <person name="Kagawa T.F."/>
            <person name="Liu W."/>
            <person name="Song Y."/>
            <person name="Salvetti E."/>
            <person name="Wrobel A."/>
            <person name="Rasinkangas P."/>
            <person name="Parkhill J."/>
            <person name="Rea M.C."/>
            <person name="O'Sullivan O."/>
            <person name="Ritari J."/>
            <person name="Douillard F.P."/>
            <person name="Paul Ross R."/>
            <person name="Yang R."/>
            <person name="Briner A.E."/>
            <person name="Felis G.E."/>
            <person name="de Vos W.M."/>
            <person name="Barrangou R."/>
            <person name="Klaenhammer T.R."/>
            <person name="Caufield P.W."/>
            <person name="Cui Y."/>
            <person name="Zhang H."/>
            <person name="O'Toole P.W."/>
        </authorList>
    </citation>
    <scope>NUCLEOTIDE SEQUENCE [LARGE SCALE GENOMIC DNA]</scope>
    <source>
        <strain evidence="2 3">DSM 20178</strain>
    </source>
</reference>
<organism evidence="2 3">
    <name type="scientific">Lacticaseibacillus zeae DSM 20178 = KCTC 3804</name>
    <dbReference type="NCBI Taxonomy" id="1423816"/>
    <lineage>
        <taxon>Bacteria</taxon>
        <taxon>Bacillati</taxon>
        <taxon>Bacillota</taxon>
        <taxon>Bacilli</taxon>
        <taxon>Lactobacillales</taxon>
        <taxon>Lactobacillaceae</taxon>
        <taxon>Lacticaseibacillus</taxon>
    </lineage>
</organism>
<dbReference type="EMBL" id="AZCT01000014">
    <property type="protein sequence ID" value="KRK11762.1"/>
    <property type="molecule type" value="Genomic_DNA"/>
</dbReference>